<dbReference type="SMART" id="SM00906">
    <property type="entry name" value="Fungal_trans"/>
    <property type="match status" value="1"/>
</dbReference>
<dbReference type="InterPro" id="IPR036864">
    <property type="entry name" value="Zn2-C6_fun-type_DNA-bd_sf"/>
</dbReference>
<dbReference type="PANTHER" id="PTHR46910:SF13">
    <property type="entry name" value="SPECIFIC TRANSCRIPTION FACTOR, PUTATIVE (AFU_ORTHOLOGUE AFUA_4G06190)-RELATED"/>
    <property type="match status" value="1"/>
</dbReference>
<feature type="domain" description="Zn(2)-C6 fungal-type" evidence="3">
    <location>
        <begin position="25"/>
        <end position="50"/>
    </location>
</feature>
<dbReference type="PROSITE" id="PS50048">
    <property type="entry name" value="ZN2_CY6_FUNGAL_2"/>
    <property type="match status" value="1"/>
</dbReference>
<keyword evidence="1" id="KW-0479">Metal-binding</keyword>
<dbReference type="OrthoDB" id="3266505at2759"/>
<name>A0A9P6G8D0_9PLEO</name>
<keyword evidence="2" id="KW-0539">Nucleus</keyword>
<dbReference type="InterPro" id="IPR001138">
    <property type="entry name" value="Zn2Cys6_DnaBD"/>
</dbReference>
<dbReference type="SUPFAM" id="SSF57701">
    <property type="entry name" value="Zn2/Cys6 DNA-binding domain"/>
    <property type="match status" value="1"/>
</dbReference>
<keyword evidence="5" id="KW-1185">Reference proteome</keyword>
<organism evidence="4 5">
    <name type="scientific">Paraphaeosphaeria minitans</name>
    <dbReference type="NCBI Taxonomy" id="565426"/>
    <lineage>
        <taxon>Eukaryota</taxon>
        <taxon>Fungi</taxon>
        <taxon>Dikarya</taxon>
        <taxon>Ascomycota</taxon>
        <taxon>Pezizomycotina</taxon>
        <taxon>Dothideomycetes</taxon>
        <taxon>Pleosporomycetidae</taxon>
        <taxon>Pleosporales</taxon>
        <taxon>Massarineae</taxon>
        <taxon>Didymosphaeriaceae</taxon>
        <taxon>Paraphaeosphaeria</taxon>
    </lineage>
</organism>
<evidence type="ECO:0000256" key="2">
    <source>
        <dbReference type="ARBA" id="ARBA00023242"/>
    </source>
</evidence>
<dbReference type="InterPro" id="IPR007219">
    <property type="entry name" value="XnlR_reg_dom"/>
</dbReference>
<proteinExistence type="predicted"/>
<protein>
    <submittedName>
        <fullName evidence="4">Fungal specific transcription factor</fullName>
    </submittedName>
</protein>
<gene>
    <name evidence="4" type="ORF">PMIN01_12559</name>
</gene>
<dbReference type="Pfam" id="PF04082">
    <property type="entry name" value="Fungal_trans"/>
    <property type="match status" value="1"/>
</dbReference>
<dbReference type="Pfam" id="PF00172">
    <property type="entry name" value="Zn_clus"/>
    <property type="match status" value="1"/>
</dbReference>
<dbReference type="Gene3D" id="4.10.240.10">
    <property type="entry name" value="Zn(2)-C6 fungal-type DNA-binding domain"/>
    <property type="match status" value="1"/>
</dbReference>
<accession>A0A9P6G8D0</accession>
<dbReference type="GO" id="GO:0006351">
    <property type="term" value="P:DNA-templated transcription"/>
    <property type="evidence" value="ECO:0007669"/>
    <property type="project" value="InterPro"/>
</dbReference>
<dbReference type="GO" id="GO:0000981">
    <property type="term" value="F:DNA-binding transcription factor activity, RNA polymerase II-specific"/>
    <property type="evidence" value="ECO:0007669"/>
    <property type="project" value="InterPro"/>
</dbReference>
<dbReference type="CDD" id="cd12148">
    <property type="entry name" value="fungal_TF_MHR"/>
    <property type="match status" value="1"/>
</dbReference>
<evidence type="ECO:0000256" key="1">
    <source>
        <dbReference type="ARBA" id="ARBA00022723"/>
    </source>
</evidence>
<evidence type="ECO:0000259" key="3">
    <source>
        <dbReference type="PROSITE" id="PS50048"/>
    </source>
</evidence>
<dbReference type="InterPro" id="IPR050987">
    <property type="entry name" value="AtrR-like"/>
</dbReference>
<comment type="caution">
    <text evidence="4">The sequence shown here is derived from an EMBL/GenBank/DDBJ whole genome shotgun (WGS) entry which is preliminary data.</text>
</comment>
<dbReference type="EMBL" id="WJXW01000016">
    <property type="protein sequence ID" value="KAF9729695.1"/>
    <property type="molecule type" value="Genomic_DNA"/>
</dbReference>
<dbReference type="GO" id="GO:0003677">
    <property type="term" value="F:DNA binding"/>
    <property type="evidence" value="ECO:0007669"/>
    <property type="project" value="InterPro"/>
</dbReference>
<evidence type="ECO:0000313" key="5">
    <source>
        <dbReference type="Proteomes" id="UP000756921"/>
    </source>
</evidence>
<dbReference type="Proteomes" id="UP000756921">
    <property type="component" value="Unassembled WGS sequence"/>
</dbReference>
<dbReference type="CDD" id="cd00067">
    <property type="entry name" value="GAL4"/>
    <property type="match status" value="1"/>
</dbReference>
<reference evidence="4" key="1">
    <citation type="journal article" date="2020" name="Mol. Plant Microbe Interact.">
        <title>Genome Sequence of the Biocontrol Agent Coniothyrium minitans strain Conio (IMI 134523).</title>
        <authorList>
            <person name="Patel D."/>
            <person name="Shittu T.A."/>
            <person name="Baroncelli R."/>
            <person name="Muthumeenakshi S."/>
            <person name="Osborne T.H."/>
            <person name="Janganan T.K."/>
            <person name="Sreenivasaprasad S."/>
        </authorList>
    </citation>
    <scope>NUCLEOTIDE SEQUENCE</scope>
    <source>
        <strain evidence="4">Conio</strain>
    </source>
</reference>
<evidence type="ECO:0000313" key="4">
    <source>
        <dbReference type="EMBL" id="KAF9729695.1"/>
    </source>
</evidence>
<dbReference type="PANTHER" id="PTHR46910">
    <property type="entry name" value="TRANSCRIPTION FACTOR PDR1"/>
    <property type="match status" value="1"/>
</dbReference>
<dbReference type="GO" id="GO:0008270">
    <property type="term" value="F:zinc ion binding"/>
    <property type="evidence" value="ECO:0007669"/>
    <property type="project" value="InterPro"/>
</dbReference>
<dbReference type="AlphaFoldDB" id="A0A9P6G8D0"/>
<dbReference type="SMART" id="SM00066">
    <property type="entry name" value="GAL4"/>
    <property type="match status" value="1"/>
</dbReference>
<sequence length="700" mass="78214">MGDETSSPKRKKVRAKYASSYSVSCRRSKLKCSGENPCQRCVDNGKRCFYSEDQTAAEALQNLSRPTPVHAPSDTTDNGNVVGTARRSLLPQGEGVERRASDASVLGLSMEARMARIESMMDSLILERARTATPRTSMERDAAAGDRLHADFLMQIAGEATMSAFPPMAEGDLDFENAPGRLRHSISAVSPASSADAAATIRVGHNTLAFPNPAEYQRYLDIFFEDIAPYFPCVNELEFRINSEKLLSAPAIQADHVSLLALNYIVFACSDIATSFDTASSTLQVSYPGWQWFRAADELVSKRKMSGQVDLCLIQFLALEAVYLMYADKGNAAYSIIGQACRNCFLAGLHQQSSSSWRTYTPFEIHMRQRIFWTVYFLDRRISLSCCRPYSIRESDIDIEQPAYLYDKEIHPDRPLPELNIVQSSNLYLNCMVCWGRLAADVWDGFFAATMSKDGVASDNALILDGRIKHWSDVILPTIPLLPPEFSPETRQLRQHTIVQNSLDQLRLLLFRQTMLSLRSDADVACLCRDLAIDMVQRIKNHKGDASQPTSFRFPMASCLSGAMLILATLRFRHMPYIASDDRSLSHVEEVYGDATSILADLAPGLALARRIRKDFAELDNLHRQTVDPTELNFGHELPVDRQELFPYTSLDFTQQFRFNGEVDSNNGHANGSSSASALNTDLWSSIFATKEGKYGLPWI</sequence>